<comment type="caution">
    <text evidence="2">The sequence shown here is derived from an EMBL/GenBank/DDBJ whole genome shotgun (WGS) entry which is preliminary data.</text>
</comment>
<sequence>MVELLSGCSVRSCALRDPCWANLHITIQPLAARTLTLINTTETARCVVKGNARQRDPRLEQEPTDTVAVASTRTLGLANFRPICHGGRRGRVNTRAHEPPPLATHLRGLTEAEQTRAKAEHH</sequence>
<name>A0A9N7UER3_PLEPL</name>
<dbReference type="AlphaFoldDB" id="A0A9N7UER3"/>
<feature type="compositionally biased region" description="Basic and acidic residues" evidence="1">
    <location>
        <begin position="108"/>
        <end position="122"/>
    </location>
</feature>
<dbReference type="Proteomes" id="UP001153269">
    <property type="component" value="Unassembled WGS sequence"/>
</dbReference>
<evidence type="ECO:0000313" key="3">
    <source>
        <dbReference type="Proteomes" id="UP001153269"/>
    </source>
</evidence>
<dbReference type="EMBL" id="CADEAL010001113">
    <property type="protein sequence ID" value="CAB1429162.1"/>
    <property type="molecule type" value="Genomic_DNA"/>
</dbReference>
<evidence type="ECO:0000256" key="1">
    <source>
        <dbReference type="SAM" id="MobiDB-lite"/>
    </source>
</evidence>
<evidence type="ECO:0000313" key="2">
    <source>
        <dbReference type="EMBL" id="CAB1429162.1"/>
    </source>
</evidence>
<feature type="region of interest" description="Disordered" evidence="1">
    <location>
        <begin position="88"/>
        <end position="122"/>
    </location>
</feature>
<protein>
    <submittedName>
        <fullName evidence="2">Uncharacterized protein</fullName>
    </submittedName>
</protein>
<reference evidence="2" key="1">
    <citation type="submission" date="2020-03" db="EMBL/GenBank/DDBJ databases">
        <authorList>
            <person name="Weist P."/>
        </authorList>
    </citation>
    <scope>NUCLEOTIDE SEQUENCE</scope>
</reference>
<organism evidence="2 3">
    <name type="scientific">Pleuronectes platessa</name>
    <name type="common">European plaice</name>
    <dbReference type="NCBI Taxonomy" id="8262"/>
    <lineage>
        <taxon>Eukaryota</taxon>
        <taxon>Metazoa</taxon>
        <taxon>Chordata</taxon>
        <taxon>Craniata</taxon>
        <taxon>Vertebrata</taxon>
        <taxon>Euteleostomi</taxon>
        <taxon>Actinopterygii</taxon>
        <taxon>Neopterygii</taxon>
        <taxon>Teleostei</taxon>
        <taxon>Neoteleostei</taxon>
        <taxon>Acanthomorphata</taxon>
        <taxon>Carangaria</taxon>
        <taxon>Pleuronectiformes</taxon>
        <taxon>Pleuronectoidei</taxon>
        <taxon>Pleuronectidae</taxon>
        <taxon>Pleuronectes</taxon>
    </lineage>
</organism>
<proteinExistence type="predicted"/>
<keyword evidence="3" id="KW-1185">Reference proteome</keyword>
<gene>
    <name evidence="2" type="ORF">PLEPLA_LOCUS17137</name>
</gene>
<accession>A0A9N7UER3</accession>